<feature type="transmembrane region" description="Helical" evidence="10">
    <location>
        <begin position="448"/>
        <end position="471"/>
    </location>
</feature>
<keyword evidence="5 10" id="KW-0573">Peptidoglycan synthesis</keyword>
<keyword evidence="6 10" id="KW-1133">Transmembrane helix</keyword>
<accession>A0ABY8QLN6</accession>
<dbReference type="NCBIfam" id="TIGR01695">
    <property type="entry name" value="murJ_mviN"/>
    <property type="match status" value="1"/>
</dbReference>
<dbReference type="PRINTS" id="PR01806">
    <property type="entry name" value="VIRFACTRMVIN"/>
</dbReference>
<feature type="transmembrane region" description="Helical" evidence="10">
    <location>
        <begin position="410"/>
        <end position="427"/>
    </location>
</feature>
<evidence type="ECO:0000256" key="5">
    <source>
        <dbReference type="ARBA" id="ARBA00022984"/>
    </source>
</evidence>
<evidence type="ECO:0000256" key="4">
    <source>
        <dbReference type="ARBA" id="ARBA00022960"/>
    </source>
</evidence>
<evidence type="ECO:0000256" key="9">
    <source>
        <dbReference type="ARBA" id="ARBA00061532"/>
    </source>
</evidence>
<feature type="transmembrane region" description="Helical" evidence="10">
    <location>
        <begin position="347"/>
        <end position="365"/>
    </location>
</feature>
<dbReference type="PANTHER" id="PTHR47019:SF1">
    <property type="entry name" value="LIPID II FLIPPASE MURJ"/>
    <property type="match status" value="1"/>
</dbReference>
<dbReference type="RefSeq" id="WP_282301991.1">
    <property type="nucleotide sequence ID" value="NZ_CP124616.1"/>
</dbReference>
<organism evidence="12 13">
    <name type="scientific">Tropicibacter oceani</name>
    <dbReference type="NCBI Taxonomy" id="3058420"/>
    <lineage>
        <taxon>Bacteria</taxon>
        <taxon>Pseudomonadati</taxon>
        <taxon>Pseudomonadota</taxon>
        <taxon>Alphaproteobacteria</taxon>
        <taxon>Rhodobacterales</taxon>
        <taxon>Roseobacteraceae</taxon>
        <taxon>Tropicibacter</taxon>
    </lineage>
</organism>
<feature type="transmembrane region" description="Helical" evidence="10">
    <location>
        <begin position="229"/>
        <end position="253"/>
    </location>
</feature>
<dbReference type="Proteomes" id="UP001241605">
    <property type="component" value="Chromosome"/>
</dbReference>
<comment type="subcellular location">
    <subcellularLocation>
        <location evidence="10">Cell inner membrane</location>
        <topology evidence="10">Multi-pass membrane protein</topology>
    </subcellularLocation>
    <subcellularLocation>
        <location evidence="1">Cell membrane</location>
        <topology evidence="1">Multi-pass membrane protein</topology>
    </subcellularLocation>
</comment>
<name>A0ABY8QLN6_9RHOB</name>
<feature type="transmembrane region" description="Helical" evidence="10">
    <location>
        <begin position="92"/>
        <end position="113"/>
    </location>
</feature>
<dbReference type="PIRSF" id="PIRSF002869">
    <property type="entry name" value="MviN"/>
    <property type="match status" value="1"/>
</dbReference>
<keyword evidence="10" id="KW-0997">Cell inner membrane</keyword>
<keyword evidence="10 11" id="KW-0813">Transport</keyword>
<evidence type="ECO:0000256" key="3">
    <source>
        <dbReference type="ARBA" id="ARBA00022692"/>
    </source>
</evidence>
<comment type="pathway">
    <text evidence="10">Cell wall biogenesis; peptidoglycan biosynthesis.</text>
</comment>
<evidence type="ECO:0000256" key="2">
    <source>
        <dbReference type="ARBA" id="ARBA00022475"/>
    </source>
</evidence>
<keyword evidence="13" id="KW-1185">Reference proteome</keyword>
<evidence type="ECO:0000256" key="11">
    <source>
        <dbReference type="PIRNR" id="PIRNR002869"/>
    </source>
</evidence>
<keyword evidence="4 10" id="KW-0133">Cell shape</keyword>
<feature type="transmembrane region" description="Helical" evidence="10">
    <location>
        <begin position="312"/>
        <end position="335"/>
    </location>
</feature>
<dbReference type="InterPro" id="IPR051050">
    <property type="entry name" value="Lipid_II_flippase_MurJ/MviN"/>
</dbReference>
<dbReference type="InterPro" id="IPR004268">
    <property type="entry name" value="MurJ"/>
</dbReference>
<feature type="transmembrane region" description="Helical" evidence="10">
    <location>
        <begin position="185"/>
        <end position="208"/>
    </location>
</feature>
<keyword evidence="2 10" id="KW-1003">Cell membrane</keyword>
<dbReference type="PANTHER" id="PTHR47019">
    <property type="entry name" value="LIPID II FLIPPASE MURJ"/>
    <property type="match status" value="1"/>
</dbReference>
<protein>
    <recommendedName>
        <fullName evidence="10">Probable lipid II flippase MurJ</fullName>
    </recommendedName>
</protein>
<evidence type="ECO:0000313" key="12">
    <source>
        <dbReference type="EMBL" id="WGW05368.1"/>
    </source>
</evidence>
<evidence type="ECO:0000313" key="13">
    <source>
        <dbReference type="Proteomes" id="UP001241605"/>
    </source>
</evidence>
<feature type="transmembrane region" description="Helical" evidence="10">
    <location>
        <begin position="477"/>
        <end position="503"/>
    </location>
</feature>
<feature type="transmembrane region" description="Helical" evidence="10">
    <location>
        <begin position="133"/>
        <end position="151"/>
    </location>
</feature>
<comment type="similarity">
    <text evidence="9 10 11">Belongs to the MurJ/MviN family.</text>
</comment>
<keyword evidence="10 11" id="KW-0961">Cell wall biogenesis/degradation</keyword>
<evidence type="ECO:0000256" key="10">
    <source>
        <dbReference type="HAMAP-Rule" id="MF_02078"/>
    </source>
</evidence>
<evidence type="ECO:0000256" key="1">
    <source>
        <dbReference type="ARBA" id="ARBA00004651"/>
    </source>
</evidence>
<feature type="transmembrane region" description="Helical" evidence="10">
    <location>
        <begin position="30"/>
        <end position="48"/>
    </location>
</feature>
<evidence type="ECO:0000256" key="7">
    <source>
        <dbReference type="ARBA" id="ARBA00023136"/>
    </source>
</evidence>
<keyword evidence="3 10" id="KW-0812">Transmembrane</keyword>
<feature type="transmembrane region" description="Helical" evidence="10">
    <location>
        <begin position="158"/>
        <end position="179"/>
    </location>
</feature>
<gene>
    <name evidence="10 12" type="primary">murJ</name>
    <name evidence="12" type="ORF">QF118_07435</name>
</gene>
<proteinExistence type="inferred from homology"/>
<sequence>MKPIKLISGVLTVGFWTLMSRVLGVVREMMILAFVGPGPLMDAFVAAFRLPNMFRRFFAEGAFNAAFVPIFSKKYEGEEDPLVFARDALNGLAFVLLILSALALIFMPALVYATAGGFAGDVRFDLTVGYGRVVFPYILLISLAALFSGALNATGHFAAAAAAPVLLNVFVIAFMVIGTTLGGEAIFWLIWAVPFAGIGQLAVVWVAAERAGIRLRPARPRLTPDMRHLVITAIPAALAGGVMQINLLVGQFVASGYEKAVGWLYAADRLYQLPLGVVGIAVTVVLLPDLSRKLKAQDHNGGRAALSRSGELALALTIPASVALVVIPLPLVSVLFQRGATGADDTAAIALAVAIYGLGLPSFVLQKVFQPLYFAREDTRSPFRYAFASMLVNAALAIGLAPFIGWIAPAIATTVAGWSMALQLFLGSRKMGEVASFDARFYTRFWRICVASALMGLALWAGHLLLAPLLAQPWVRGLALVLLIGIGILAYGIAGQLLGAFRLSEIRSLLRRRGKKDTAET</sequence>
<dbReference type="EMBL" id="CP124616">
    <property type="protein sequence ID" value="WGW05368.1"/>
    <property type="molecule type" value="Genomic_DNA"/>
</dbReference>
<evidence type="ECO:0000256" key="6">
    <source>
        <dbReference type="ARBA" id="ARBA00022989"/>
    </source>
</evidence>
<reference evidence="12 13" key="1">
    <citation type="submission" date="2023-05" db="EMBL/GenBank/DDBJ databases">
        <title>YMD87, complete Genome.</title>
        <authorList>
            <person name="Zhang J."/>
            <person name="Xu X."/>
        </authorList>
    </citation>
    <scope>NUCLEOTIDE SEQUENCE [LARGE SCALE GENOMIC DNA]</scope>
    <source>
        <strain evidence="12 13">YMD87</strain>
    </source>
</reference>
<dbReference type="Pfam" id="PF03023">
    <property type="entry name" value="MurJ"/>
    <property type="match status" value="1"/>
</dbReference>
<feature type="transmembrane region" description="Helical" evidence="10">
    <location>
        <begin position="273"/>
        <end position="291"/>
    </location>
</feature>
<evidence type="ECO:0000256" key="8">
    <source>
        <dbReference type="ARBA" id="ARBA00060041"/>
    </source>
</evidence>
<feature type="transmembrane region" description="Helical" evidence="10">
    <location>
        <begin position="385"/>
        <end position="404"/>
    </location>
</feature>
<keyword evidence="7 10" id="KW-0472">Membrane</keyword>
<dbReference type="HAMAP" id="MF_02078">
    <property type="entry name" value="MurJ_MviN"/>
    <property type="match status" value="1"/>
</dbReference>
<comment type="function">
    <text evidence="8 10 11">Involved in peptidoglycan biosynthesis. Transports lipid-linked peptidoglycan precursors from the inner to the outer leaflet of the cytoplasmic membrane.</text>
</comment>
<dbReference type="CDD" id="cd13123">
    <property type="entry name" value="MATE_MurJ_like"/>
    <property type="match status" value="1"/>
</dbReference>